<dbReference type="Gene3D" id="3.30.428.10">
    <property type="entry name" value="HIT-like"/>
    <property type="match status" value="1"/>
</dbReference>
<keyword evidence="4" id="KW-1185">Reference proteome</keyword>
<dbReference type="AlphaFoldDB" id="G8YIU1"/>
<dbReference type="SUPFAM" id="SSF54197">
    <property type="entry name" value="HIT-like"/>
    <property type="match status" value="1"/>
</dbReference>
<dbReference type="InParanoid" id="G8YIU1"/>
<protein>
    <submittedName>
        <fullName evidence="2">Piso0_003339 protein</fullName>
    </submittedName>
</protein>
<dbReference type="FunCoup" id="G8YIU1">
    <property type="interactions" value="98"/>
</dbReference>
<dbReference type="GO" id="GO:0033699">
    <property type="term" value="F:DNA 5'-adenosine monophosphate hydrolase activity"/>
    <property type="evidence" value="ECO:0007669"/>
    <property type="project" value="TreeGrafter"/>
</dbReference>
<evidence type="ECO:0000313" key="3">
    <source>
        <dbReference type="EMBL" id="CCE81001.1"/>
    </source>
</evidence>
<dbReference type="GO" id="GO:0003697">
    <property type="term" value="F:single-stranded DNA binding"/>
    <property type="evidence" value="ECO:0007669"/>
    <property type="project" value="TreeGrafter"/>
</dbReference>
<dbReference type="GO" id="GO:0003725">
    <property type="term" value="F:double-stranded RNA binding"/>
    <property type="evidence" value="ECO:0007669"/>
    <property type="project" value="TreeGrafter"/>
</dbReference>
<dbReference type="GO" id="GO:0005634">
    <property type="term" value="C:nucleus"/>
    <property type="evidence" value="ECO:0007669"/>
    <property type="project" value="TreeGrafter"/>
</dbReference>
<dbReference type="Pfam" id="PF16278">
    <property type="entry name" value="zf-C2HE"/>
    <property type="match status" value="1"/>
</dbReference>
<dbReference type="Pfam" id="PF11969">
    <property type="entry name" value="DcpS_C"/>
    <property type="match status" value="1"/>
</dbReference>
<sequence>MSFKYVLQQYINNPKKFPDSVVLEEEDFLVIRDAYPKSVRHLLVIPRSSEITHIHPLDVFDKNQDLYNRVSQIIKKAENILVDELLDIGLLKFESDDAIARESFINTFVRAGIHSVPSLANLHIHVISKDFFSPRLKNKKHYNSFTTSFFVDFDELDPSKRSSASEKTQKNPIQIIKDSPLRCTYCGKSFENKFKHLKLHLEKEFINKFKPSASQIQSFKRLS</sequence>
<dbReference type="GO" id="GO:0000012">
    <property type="term" value="P:single strand break repair"/>
    <property type="evidence" value="ECO:0007669"/>
    <property type="project" value="TreeGrafter"/>
</dbReference>
<dbReference type="PANTHER" id="PTHR12486:SF4">
    <property type="entry name" value="APRATAXIN"/>
    <property type="match status" value="1"/>
</dbReference>
<dbReference type="HOGENOM" id="CLU_066882_3_1_1"/>
<gene>
    <name evidence="2" type="primary">Piso0_003339</name>
    <name evidence="2" type="ORF">GNLVRS01_PISO0G10148g</name>
    <name evidence="3" type="ORF">GNLVRS01_PISO0H10149g</name>
</gene>
<dbReference type="GO" id="GO:0030983">
    <property type="term" value="F:mismatched DNA binding"/>
    <property type="evidence" value="ECO:0007669"/>
    <property type="project" value="TreeGrafter"/>
</dbReference>
<evidence type="ECO:0000313" key="4">
    <source>
        <dbReference type="Proteomes" id="UP000005222"/>
    </source>
</evidence>
<dbReference type="PANTHER" id="PTHR12486">
    <property type="entry name" value="APRATAXIN-RELATED"/>
    <property type="match status" value="1"/>
</dbReference>
<dbReference type="InterPro" id="IPR032566">
    <property type="entry name" value="Znf-C2HE"/>
</dbReference>
<dbReference type="OrthoDB" id="3512845at2759"/>
<dbReference type="GO" id="GO:1990165">
    <property type="term" value="F:single-strand break-containing DNA binding"/>
    <property type="evidence" value="ECO:0007669"/>
    <property type="project" value="TreeGrafter"/>
</dbReference>
<organism evidence="2 4">
    <name type="scientific">Pichia sorbitophila (strain ATCC MYA-4447 / BCRC 22081 / CBS 7064 / NBRC 10061 / NRRL Y-12695)</name>
    <name type="common">Hybrid yeast</name>
    <dbReference type="NCBI Taxonomy" id="559304"/>
    <lineage>
        <taxon>Eukaryota</taxon>
        <taxon>Fungi</taxon>
        <taxon>Dikarya</taxon>
        <taxon>Ascomycota</taxon>
        <taxon>Saccharomycotina</taxon>
        <taxon>Pichiomycetes</taxon>
        <taxon>Debaryomycetaceae</taxon>
        <taxon>Millerozyma</taxon>
    </lineage>
</organism>
<reference evidence="2" key="1">
    <citation type="submission" date="2011-10" db="EMBL/GenBank/DDBJ databases">
        <authorList>
            <person name="Genoscope - CEA"/>
        </authorList>
    </citation>
    <scope>NUCLEOTIDE SEQUENCE</scope>
</reference>
<dbReference type="EMBL" id="FO082053">
    <property type="protein sequence ID" value="CCE80236.1"/>
    <property type="molecule type" value="Genomic_DNA"/>
</dbReference>
<dbReference type="STRING" id="559304.G8YIU1"/>
<evidence type="ECO:0000313" key="2">
    <source>
        <dbReference type="EMBL" id="CCE80236.1"/>
    </source>
</evidence>
<dbReference type="eggNOG" id="KOG0562">
    <property type="taxonomic scope" value="Eukaryota"/>
</dbReference>
<name>G8YIU1_PICSO</name>
<feature type="domain" description="Aprataxin C2HE/C2H2/C2HC zinc finger" evidence="1">
    <location>
        <begin position="146"/>
        <end position="205"/>
    </location>
</feature>
<dbReference type="InterPro" id="IPR036265">
    <property type="entry name" value="HIT-like_sf"/>
</dbReference>
<evidence type="ECO:0000259" key="1">
    <source>
        <dbReference type="Pfam" id="PF16278"/>
    </source>
</evidence>
<reference evidence="4" key="2">
    <citation type="journal article" date="2012" name="G3 (Bethesda)">
        <title>Pichia sorbitophila, an interspecies yeast hybrid reveals early steps of genome resolution following polyploidization.</title>
        <authorList>
            <person name="Leh Louis V."/>
            <person name="Despons L."/>
            <person name="Friedrich A."/>
            <person name="Martin T."/>
            <person name="Durrens P."/>
            <person name="Casaregola S."/>
            <person name="Neuveglise C."/>
            <person name="Fairhead C."/>
            <person name="Marck C."/>
            <person name="Cruz J.A."/>
            <person name="Straub M.L."/>
            <person name="Kugler V."/>
            <person name="Sacerdot C."/>
            <person name="Uzunov Z."/>
            <person name="Thierry A."/>
            <person name="Weiss S."/>
            <person name="Bleykasten C."/>
            <person name="De Montigny J."/>
            <person name="Jacques N."/>
            <person name="Jung P."/>
            <person name="Lemaire M."/>
            <person name="Mallet S."/>
            <person name="Morel G."/>
            <person name="Richard G.F."/>
            <person name="Sarkar A."/>
            <person name="Savel G."/>
            <person name="Schacherer J."/>
            <person name="Seret M.L."/>
            <person name="Talla E."/>
            <person name="Samson G."/>
            <person name="Jubin C."/>
            <person name="Poulain J."/>
            <person name="Vacherie B."/>
            <person name="Barbe V."/>
            <person name="Pelletier E."/>
            <person name="Sherman D.J."/>
            <person name="Westhof E."/>
            <person name="Weissenbach J."/>
            <person name="Baret P.V."/>
            <person name="Wincker P."/>
            <person name="Gaillardin C."/>
            <person name="Dujon B."/>
            <person name="Souciet J.L."/>
        </authorList>
    </citation>
    <scope>NUCLEOTIDE SEQUENCE [LARGE SCALE GENOMIC DNA]</scope>
    <source>
        <strain evidence="4">ATCC MYA-4447 / BCRC 22081 / CBS 7064 / NBRC 10061 / NRRL Y-12695</strain>
    </source>
</reference>
<dbReference type="Proteomes" id="UP000005222">
    <property type="component" value="Chromosome H"/>
</dbReference>
<proteinExistence type="predicted"/>
<accession>G8YIU1</accession>
<dbReference type="Proteomes" id="UP000005222">
    <property type="component" value="Chromosome G"/>
</dbReference>
<dbReference type="EMBL" id="FO082052">
    <property type="protein sequence ID" value="CCE81001.1"/>
    <property type="molecule type" value="Genomic_DNA"/>
</dbReference>